<dbReference type="Gene3D" id="3.30.470.20">
    <property type="entry name" value="ATP-grasp fold, B domain"/>
    <property type="match status" value="1"/>
</dbReference>
<feature type="domain" description="SAICAR synthetase/ADE2 N-terminal" evidence="9">
    <location>
        <begin position="2"/>
        <end position="107"/>
    </location>
</feature>
<evidence type="ECO:0000256" key="7">
    <source>
        <dbReference type="ARBA" id="ARBA00022840"/>
    </source>
</evidence>
<dbReference type="InterPro" id="IPR018236">
    <property type="entry name" value="SAICAR_synthetase_CS"/>
</dbReference>
<keyword evidence="7" id="KW-0067">ATP-binding</keyword>
<dbReference type="GO" id="GO:0005524">
    <property type="term" value="F:ATP binding"/>
    <property type="evidence" value="ECO:0007669"/>
    <property type="project" value="UniProtKB-KW"/>
</dbReference>
<dbReference type="Pfam" id="PF01259">
    <property type="entry name" value="SAICAR_synt"/>
    <property type="match status" value="1"/>
</dbReference>
<keyword evidence="5" id="KW-0547">Nucleotide-binding</keyword>
<keyword evidence="4" id="KW-0436">Ligase</keyword>
<comment type="similarity">
    <text evidence="2">Belongs to the SAICAR synthetase family.</text>
</comment>
<accession>A0A931LVT9</accession>
<evidence type="ECO:0000256" key="5">
    <source>
        <dbReference type="ARBA" id="ARBA00022741"/>
    </source>
</evidence>
<evidence type="ECO:0000256" key="3">
    <source>
        <dbReference type="ARBA" id="ARBA00012217"/>
    </source>
</evidence>
<reference evidence="10" key="1">
    <citation type="submission" date="2020-07" db="EMBL/GenBank/DDBJ databases">
        <title>Huge and variable diversity of episymbiotic CPR bacteria and DPANN archaea in groundwater ecosystems.</title>
        <authorList>
            <person name="He C.Y."/>
            <person name="Keren R."/>
            <person name="Whittaker M."/>
            <person name="Farag I.F."/>
            <person name="Doudna J."/>
            <person name="Cate J.H.D."/>
            <person name="Banfield J.F."/>
        </authorList>
    </citation>
    <scope>NUCLEOTIDE SEQUENCE</scope>
    <source>
        <strain evidence="10">NC_groundwater_17_Pr7_B-0.1um_64_12</strain>
    </source>
</reference>
<proteinExistence type="inferred from homology"/>
<dbReference type="PROSITE" id="PS01058">
    <property type="entry name" value="SAICAR_SYNTHETASE_2"/>
    <property type="match status" value="1"/>
</dbReference>
<organism evidence="10 11">
    <name type="scientific">Fimbriimonas ginsengisoli</name>
    <dbReference type="NCBI Taxonomy" id="1005039"/>
    <lineage>
        <taxon>Bacteria</taxon>
        <taxon>Bacillati</taxon>
        <taxon>Armatimonadota</taxon>
        <taxon>Fimbriimonadia</taxon>
        <taxon>Fimbriimonadales</taxon>
        <taxon>Fimbriimonadaceae</taxon>
        <taxon>Fimbriimonas</taxon>
    </lineage>
</organism>
<evidence type="ECO:0000313" key="10">
    <source>
        <dbReference type="EMBL" id="MBI1755800.1"/>
    </source>
</evidence>
<dbReference type="EMBL" id="JACOSL010000011">
    <property type="protein sequence ID" value="MBI1755800.1"/>
    <property type="molecule type" value="Genomic_DNA"/>
</dbReference>
<dbReference type="PANTHER" id="PTHR43700">
    <property type="entry name" value="PHOSPHORIBOSYLAMINOIMIDAZOLE-SUCCINOCARBOXAMIDE SYNTHASE"/>
    <property type="match status" value="1"/>
</dbReference>
<evidence type="ECO:0000256" key="2">
    <source>
        <dbReference type="ARBA" id="ARBA00010190"/>
    </source>
</evidence>
<evidence type="ECO:0000313" key="11">
    <source>
        <dbReference type="Proteomes" id="UP000727962"/>
    </source>
</evidence>
<evidence type="ECO:0000256" key="1">
    <source>
        <dbReference type="ARBA" id="ARBA00004672"/>
    </source>
</evidence>
<keyword evidence="6" id="KW-0658">Purine biosynthesis</keyword>
<comment type="pathway">
    <text evidence="1">Purine metabolism; IMP biosynthesis via de novo pathway; 5-amino-1-(5-phospho-D-ribosyl)imidazole-4-carboxamide from 5-amino-1-(5-phospho-D-ribosyl)imidazole-4-carboxylate: step 1/2.</text>
</comment>
<dbReference type="PANTHER" id="PTHR43700:SF1">
    <property type="entry name" value="PHOSPHORIBOSYLAMINOIMIDAZOLE-SUCCINOCARBOXAMIDE SYNTHASE"/>
    <property type="match status" value="1"/>
</dbReference>
<dbReference type="SUPFAM" id="SSF56104">
    <property type="entry name" value="SAICAR synthase-like"/>
    <property type="match status" value="1"/>
</dbReference>
<feature type="non-terminal residue" evidence="10">
    <location>
        <position position="1"/>
    </location>
</feature>
<evidence type="ECO:0000256" key="6">
    <source>
        <dbReference type="ARBA" id="ARBA00022755"/>
    </source>
</evidence>
<evidence type="ECO:0000256" key="4">
    <source>
        <dbReference type="ARBA" id="ARBA00022598"/>
    </source>
</evidence>
<comment type="catalytic activity">
    <reaction evidence="8">
        <text>5-amino-1-(5-phospho-D-ribosyl)imidazole-4-carboxylate + L-aspartate + ATP = (2S)-2-[5-amino-1-(5-phospho-beta-D-ribosyl)imidazole-4-carboxamido]succinate + ADP + phosphate + 2 H(+)</text>
        <dbReference type="Rhea" id="RHEA:22628"/>
        <dbReference type="ChEBI" id="CHEBI:15378"/>
        <dbReference type="ChEBI" id="CHEBI:29991"/>
        <dbReference type="ChEBI" id="CHEBI:30616"/>
        <dbReference type="ChEBI" id="CHEBI:43474"/>
        <dbReference type="ChEBI" id="CHEBI:58443"/>
        <dbReference type="ChEBI" id="CHEBI:77657"/>
        <dbReference type="ChEBI" id="CHEBI:456216"/>
        <dbReference type="EC" id="6.3.2.6"/>
    </reaction>
</comment>
<gene>
    <name evidence="10" type="ORF">HYR64_01670</name>
</gene>
<comment type="caution">
    <text evidence="10">The sequence shown here is derived from an EMBL/GenBank/DDBJ whole genome shotgun (WGS) entry which is preliminary data.</text>
</comment>
<dbReference type="InterPro" id="IPR028923">
    <property type="entry name" value="SAICAR_synt/ADE2_N"/>
</dbReference>
<evidence type="ECO:0000256" key="8">
    <source>
        <dbReference type="ARBA" id="ARBA00048475"/>
    </source>
</evidence>
<dbReference type="EC" id="6.3.2.6" evidence="3"/>
<name>A0A931LVT9_FIMGI</name>
<dbReference type="AlphaFoldDB" id="A0A931LVT9"/>
<evidence type="ECO:0000259" key="9">
    <source>
        <dbReference type="Pfam" id="PF01259"/>
    </source>
</evidence>
<protein>
    <recommendedName>
        <fullName evidence="3">phosphoribosylaminoimidazolesuccinocarboxamide synthase</fullName>
        <ecNumber evidence="3">6.3.2.6</ecNumber>
    </recommendedName>
</protein>
<dbReference type="GO" id="GO:0006189">
    <property type="term" value="P:'de novo' IMP biosynthetic process"/>
    <property type="evidence" value="ECO:0007669"/>
    <property type="project" value="TreeGrafter"/>
</dbReference>
<dbReference type="Proteomes" id="UP000727962">
    <property type="component" value="Unassembled WGS sequence"/>
</dbReference>
<dbReference type="GO" id="GO:0005737">
    <property type="term" value="C:cytoplasm"/>
    <property type="evidence" value="ECO:0007669"/>
    <property type="project" value="TreeGrafter"/>
</dbReference>
<dbReference type="GO" id="GO:0004639">
    <property type="term" value="F:phosphoribosylaminoimidazolesuccinocarboxamide synthase activity"/>
    <property type="evidence" value="ECO:0007669"/>
    <property type="project" value="UniProtKB-EC"/>
</dbReference>
<sequence length="142" mass="16125">QEGHDEILSFRQAVDIVGRETAEWAQHTTLTLYHSAARHAEQQGLILADTKFEFGETPDGLIWIDEALTPDSSRYWEPSLYEPGHAQPSYDKQFVRDYLETLAWDKRPPGPTLPPEIVARTLDKYLEAYARITGKSLALQAV</sequence>